<dbReference type="PIRSF" id="PIRSF007165">
    <property type="entry name" value="UCP007165"/>
    <property type="match status" value="1"/>
</dbReference>
<dbReference type="InterPro" id="IPR014963">
    <property type="entry name" value="UPF0302_N"/>
</dbReference>
<feature type="domain" description="UPF0302" evidence="2">
    <location>
        <begin position="24"/>
        <end position="126"/>
    </location>
</feature>
<organism evidence="3 4">
    <name type="scientific">Bacillus cereus</name>
    <dbReference type="NCBI Taxonomy" id="1396"/>
    <lineage>
        <taxon>Bacteria</taxon>
        <taxon>Bacillati</taxon>
        <taxon>Bacillota</taxon>
        <taxon>Bacilli</taxon>
        <taxon>Bacillales</taxon>
        <taxon>Bacillaceae</taxon>
        <taxon>Bacillus</taxon>
        <taxon>Bacillus cereus group</taxon>
    </lineage>
</organism>
<evidence type="ECO:0000313" key="4">
    <source>
        <dbReference type="Proteomes" id="UP000220226"/>
    </source>
</evidence>
<evidence type="ECO:0008006" key="5">
    <source>
        <dbReference type="Google" id="ProtNLM"/>
    </source>
</evidence>
<name>A0A2B2SK96_BACCE</name>
<evidence type="ECO:0000313" key="3">
    <source>
        <dbReference type="EMBL" id="PFC69918.1"/>
    </source>
</evidence>
<sequence length="183" mass="21802">MLGFKNLKDGKGGYCMSNVSVEKKREFIEWFKEHYKMKWRECLWILEYLLKNEGALKRVHFVERVKFDKPISLFMSTQCTKTVPFKFYKNNLVSDDPDKAFDQIRFNQKEAIFIELNFADKFRYPLFIEVLEGEVSDETELPFTERLELAKVVNDLEKLAKAQLIDHALDTRNEELFRKLIAN</sequence>
<dbReference type="Proteomes" id="UP000220226">
    <property type="component" value="Unassembled WGS sequence"/>
</dbReference>
<dbReference type="Gene3D" id="3.40.1530.30">
    <property type="entry name" value="Uncharacterised family UPF0302, N-terminal domain"/>
    <property type="match status" value="1"/>
</dbReference>
<feature type="domain" description="IDEAL" evidence="1">
    <location>
        <begin position="163"/>
        <end position="181"/>
    </location>
</feature>
<dbReference type="InterPro" id="IPR038091">
    <property type="entry name" value="UPF0302_N_sf"/>
</dbReference>
<dbReference type="InterPro" id="IPR014957">
    <property type="entry name" value="IDEAL_dom"/>
</dbReference>
<dbReference type="InterPro" id="IPR011188">
    <property type="entry name" value="UPF0302"/>
</dbReference>
<gene>
    <name evidence="3" type="ORF">CN290_28475</name>
</gene>
<reference evidence="3 4" key="1">
    <citation type="submission" date="2017-09" db="EMBL/GenBank/DDBJ databases">
        <title>Large-scale bioinformatics analysis of Bacillus genomes uncovers conserved roles of natural products in bacterial physiology.</title>
        <authorList>
            <consortium name="Agbiome Team Llc"/>
            <person name="Bleich R.M."/>
            <person name="Grubbs K.J."/>
            <person name="Santa Maria K.C."/>
            <person name="Allen S.E."/>
            <person name="Farag S."/>
            <person name="Shank E.A."/>
            <person name="Bowers A."/>
        </authorList>
    </citation>
    <scope>NUCLEOTIDE SEQUENCE [LARGE SCALE GENOMIC DNA]</scope>
    <source>
        <strain evidence="3 4">AFS025165</strain>
    </source>
</reference>
<dbReference type="EMBL" id="NTQT01000045">
    <property type="protein sequence ID" value="PFC69918.1"/>
    <property type="molecule type" value="Genomic_DNA"/>
</dbReference>
<evidence type="ECO:0000259" key="2">
    <source>
        <dbReference type="Pfam" id="PF08864"/>
    </source>
</evidence>
<protein>
    <recommendedName>
        <fullName evidence="5">IDEAL domain-containing protein</fullName>
    </recommendedName>
</protein>
<dbReference type="Pfam" id="PF08858">
    <property type="entry name" value="IDEAL"/>
    <property type="match status" value="1"/>
</dbReference>
<comment type="caution">
    <text evidence="3">The sequence shown here is derived from an EMBL/GenBank/DDBJ whole genome shotgun (WGS) entry which is preliminary data.</text>
</comment>
<evidence type="ECO:0000259" key="1">
    <source>
        <dbReference type="Pfam" id="PF08858"/>
    </source>
</evidence>
<accession>A0A2B2SK96</accession>
<dbReference type="AlphaFoldDB" id="A0A2B2SK96"/>
<proteinExistence type="predicted"/>
<dbReference type="Pfam" id="PF08864">
    <property type="entry name" value="UPF0302"/>
    <property type="match status" value="1"/>
</dbReference>